<feature type="region of interest" description="Disordered" evidence="1">
    <location>
        <begin position="315"/>
        <end position="444"/>
    </location>
</feature>
<feature type="compositionally biased region" description="Basic and acidic residues" evidence="1">
    <location>
        <begin position="373"/>
        <end position="399"/>
    </location>
</feature>
<feature type="compositionally biased region" description="Acidic residues" evidence="1">
    <location>
        <begin position="324"/>
        <end position="339"/>
    </location>
</feature>
<dbReference type="EMBL" id="LUFC02000670">
    <property type="protein sequence ID" value="KAF4495258.1"/>
    <property type="molecule type" value="Genomic_DNA"/>
</dbReference>
<protein>
    <submittedName>
        <fullName evidence="2">Uncharacterized protein</fullName>
    </submittedName>
</protein>
<sequence>MSVTDPFVEFEKNLNCRIAKTGAEWKREKDSLASSLEQFYEEKCLKEPSKFPKMALQVMQAFKKKALSSLEDLLKFVYATQRSQDEDSKDQLKVLVYSMECHFQSYTSRNDGEERHLRQRLLVMEKSRPPNPASNPEQKPEKPIPKRRTSVYKRVGSAGKAFERAKVAERIIGSQQANWHPKPSRHSCRRQNAIRMEKTLDDLNENSAISRKRGLYNRSQTYGNPKGPARRTSMTASRPPTATRPKKRYTARSLWQELNDSELQSEEPEDVPDKKHAKPPFKQEAVAAQGYRHPRIGEELLIDDAFVLGQQLNEEFSTTSSLADAEDSDSEDTEVEEMVEEGKVQQKRDLQEKPQSGPDGTIMPSPKKWQSSLKEENTPQKDSDDEKEAVSEDKKRDGPAGDMSSNGTGECSDMPEASQEANTPAPGNSDGGDDPDPDPTKGATADIALSHLSTKTSGIFQFFKLGLRVLILLVKLFVVKQVWVWCLAIVFVYQLTSWSFRRLIRRRNVDNDGKALKFPTPPPYVEVVAFNLVFFL</sequence>
<dbReference type="Proteomes" id="UP000737391">
    <property type="component" value="Unassembled WGS sequence"/>
</dbReference>
<evidence type="ECO:0000313" key="3">
    <source>
        <dbReference type="Proteomes" id="UP000737391"/>
    </source>
</evidence>
<dbReference type="OrthoDB" id="421671at2759"/>
<evidence type="ECO:0000313" key="2">
    <source>
        <dbReference type="EMBL" id="KAF4495258.1"/>
    </source>
</evidence>
<comment type="caution">
    <text evidence="2">The sequence shown here is derived from an EMBL/GenBank/DDBJ whole genome shotgun (WGS) entry which is preliminary data.</text>
</comment>
<dbReference type="AlphaFoldDB" id="A0A9P5B5B7"/>
<feature type="region of interest" description="Disordered" evidence="1">
    <location>
        <begin position="217"/>
        <end position="290"/>
    </location>
</feature>
<reference evidence="2" key="1">
    <citation type="submission" date="2020-01" db="EMBL/GenBank/DDBJ databases">
        <title>Identification and distribution of gene clusters putatively required for synthesis of sphingolipid metabolism inhibitors in phylogenetically diverse species of the filamentous fungus Fusarium.</title>
        <authorList>
            <person name="Kim H.-S."/>
            <person name="Busman M."/>
            <person name="Brown D.W."/>
            <person name="Divon H."/>
            <person name="Uhlig S."/>
            <person name="Proctor R.H."/>
        </authorList>
    </citation>
    <scope>NUCLEOTIDE SEQUENCE</scope>
    <source>
        <strain evidence="2">NRRL 31653</strain>
    </source>
</reference>
<feature type="compositionally biased region" description="Basic and acidic residues" evidence="1">
    <location>
        <begin position="340"/>
        <end position="352"/>
    </location>
</feature>
<evidence type="ECO:0000256" key="1">
    <source>
        <dbReference type="SAM" id="MobiDB-lite"/>
    </source>
</evidence>
<organism evidence="2 3">
    <name type="scientific">Fusarium agapanthi</name>
    <dbReference type="NCBI Taxonomy" id="1803897"/>
    <lineage>
        <taxon>Eukaryota</taxon>
        <taxon>Fungi</taxon>
        <taxon>Dikarya</taxon>
        <taxon>Ascomycota</taxon>
        <taxon>Pezizomycotina</taxon>
        <taxon>Sordariomycetes</taxon>
        <taxon>Hypocreomycetidae</taxon>
        <taxon>Hypocreales</taxon>
        <taxon>Nectriaceae</taxon>
        <taxon>Fusarium</taxon>
        <taxon>Fusarium fujikuroi species complex</taxon>
    </lineage>
</organism>
<name>A0A9P5B5B7_9HYPO</name>
<feature type="compositionally biased region" description="Acidic residues" evidence="1">
    <location>
        <begin position="259"/>
        <end position="270"/>
    </location>
</feature>
<feature type="non-terminal residue" evidence="2">
    <location>
        <position position="536"/>
    </location>
</feature>
<feature type="region of interest" description="Disordered" evidence="1">
    <location>
        <begin position="125"/>
        <end position="156"/>
    </location>
</feature>
<proteinExistence type="predicted"/>
<gene>
    <name evidence="2" type="ORF">FAGAP_8606</name>
</gene>
<accession>A0A9P5B5B7</accession>
<keyword evidence="3" id="KW-1185">Reference proteome</keyword>